<keyword evidence="2" id="KW-1185">Reference proteome</keyword>
<dbReference type="AlphaFoldDB" id="A0AA40C379"/>
<sequence length="252" mass="27887">MALSPDLRAYVLAGKAFPRTATDFQTMIPKSAFSSLLTIDPLIYDQTRDTMTAISSFCATYHTQRLGKLVTVATSVQYVSTSIRHPVDLSDMNLKDNLNIMLDSKYTDSATFDADCIDARACAKDTLTNLKKIALARTIEVDSAINALTAFKDDTSNQLANVNYLKKRYRTGPVTNNSTVKTPHLEWLNAELNAELNADLALAWQEGLWQARALRCLFSRWVSAVQGLMQESAWLPEEQRPGQLKMGDGGVG</sequence>
<name>A0AA40C379_9PEZI</name>
<evidence type="ECO:0000313" key="2">
    <source>
        <dbReference type="Proteomes" id="UP001175000"/>
    </source>
</evidence>
<protein>
    <submittedName>
        <fullName evidence="1">Uncharacterized protein</fullName>
    </submittedName>
</protein>
<accession>A0AA40C379</accession>
<evidence type="ECO:0000313" key="1">
    <source>
        <dbReference type="EMBL" id="KAK0623706.1"/>
    </source>
</evidence>
<gene>
    <name evidence="1" type="ORF">B0T14DRAFT_565035</name>
</gene>
<comment type="caution">
    <text evidence="1">The sequence shown here is derived from an EMBL/GenBank/DDBJ whole genome shotgun (WGS) entry which is preliminary data.</text>
</comment>
<dbReference type="EMBL" id="JAULSU010000003">
    <property type="protein sequence ID" value="KAK0623706.1"/>
    <property type="molecule type" value="Genomic_DNA"/>
</dbReference>
<reference evidence="1" key="1">
    <citation type="submission" date="2023-06" db="EMBL/GenBank/DDBJ databases">
        <title>Genome-scale phylogeny and comparative genomics of the fungal order Sordariales.</title>
        <authorList>
            <consortium name="Lawrence Berkeley National Laboratory"/>
            <person name="Hensen N."/>
            <person name="Bonometti L."/>
            <person name="Westerberg I."/>
            <person name="Brannstrom I.O."/>
            <person name="Guillou S."/>
            <person name="Cros-Aarteil S."/>
            <person name="Calhoun S."/>
            <person name="Haridas S."/>
            <person name="Kuo A."/>
            <person name="Mondo S."/>
            <person name="Pangilinan J."/>
            <person name="Riley R."/>
            <person name="Labutti K."/>
            <person name="Andreopoulos B."/>
            <person name="Lipzen A."/>
            <person name="Chen C."/>
            <person name="Yanf M."/>
            <person name="Daum C."/>
            <person name="Ng V."/>
            <person name="Clum A."/>
            <person name="Steindorff A."/>
            <person name="Ohm R."/>
            <person name="Martin F."/>
            <person name="Silar P."/>
            <person name="Natvig D."/>
            <person name="Lalanne C."/>
            <person name="Gautier V."/>
            <person name="Ament-Velasquez S.L."/>
            <person name="Kruys A."/>
            <person name="Hutchinson M.I."/>
            <person name="Powell A.J."/>
            <person name="Barry K."/>
            <person name="Miller A.N."/>
            <person name="Grigoriev I.V."/>
            <person name="Debuchy R."/>
            <person name="Gladieux P."/>
            <person name="Thoren M.H."/>
            <person name="Johannesson H."/>
        </authorList>
    </citation>
    <scope>NUCLEOTIDE SEQUENCE</scope>
    <source>
        <strain evidence="1">CBS 606.72</strain>
    </source>
</reference>
<dbReference type="SUPFAM" id="SSF58100">
    <property type="entry name" value="Bacterial hemolysins"/>
    <property type="match status" value="1"/>
</dbReference>
<proteinExistence type="predicted"/>
<organism evidence="1 2">
    <name type="scientific">Immersiella caudata</name>
    <dbReference type="NCBI Taxonomy" id="314043"/>
    <lineage>
        <taxon>Eukaryota</taxon>
        <taxon>Fungi</taxon>
        <taxon>Dikarya</taxon>
        <taxon>Ascomycota</taxon>
        <taxon>Pezizomycotina</taxon>
        <taxon>Sordariomycetes</taxon>
        <taxon>Sordariomycetidae</taxon>
        <taxon>Sordariales</taxon>
        <taxon>Lasiosphaeriaceae</taxon>
        <taxon>Immersiella</taxon>
    </lineage>
</organism>
<dbReference type="Proteomes" id="UP001175000">
    <property type="component" value="Unassembled WGS sequence"/>
</dbReference>